<keyword evidence="1" id="KW-1133">Transmembrane helix</keyword>
<dbReference type="Proteomes" id="UP000001038">
    <property type="component" value="Chromosome 2"/>
</dbReference>
<keyword evidence="1" id="KW-0472">Membrane</keyword>
<name>A0A3B3I941_ORYLA</name>
<protein>
    <submittedName>
        <fullName evidence="2">Uncharacterized protein</fullName>
    </submittedName>
</protein>
<dbReference type="Bgee" id="ENSORLG00000022538">
    <property type="expression patterns" value="Expressed in heart and 7 other cell types or tissues"/>
</dbReference>
<dbReference type="InterPro" id="IPR036816">
    <property type="entry name" value="RNaseA-like_dom_sf"/>
</dbReference>
<dbReference type="Ensembl" id="ENSORLT00000040284.1">
    <property type="protein sequence ID" value="ENSORLP00000040579.1"/>
    <property type="gene ID" value="ENSORLG00000022538.1"/>
</dbReference>
<keyword evidence="1" id="KW-0812">Transmembrane</keyword>
<reference evidence="2 3" key="1">
    <citation type="journal article" date="2007" name="Nature">
        <title>The medaka draft genome and insights into vertebrate genome evolution.</title>
        <authorList>
            <person name="Kasahara M."/>
            <person name="Naruse K."/>
            <person name="Sasaki S."/>
            <person name="Nakatani Y."/>
            <person name="Qu W."/>
            <person name="Ahsan B."/>
            <person name="Yamada T."/>
            <person name="Nagayasu Y."/>
            <person name="Doi K."/>
            <person name="Kasai Y."/>
            <person name="Jindo T."/>
            <person name="Kobayashi D."/>
            <person name="Shimada A."/>
            <person name="Toyoda A."/>
            <person name="Kuroki Y."/>
            <person name="Fujiyama A."/>
            <person name="Sasaki T."/>
            <person name="Shimizu A."/>
            <person name="Asakawa S."/>
            <person name="Shimizu N."/>
            <person name="Hashimoto S."/>
            <person name="Yang J."/>
            <person name="Lee Y."/>
            <person name="Matsushima K."/>
            <person name="Sugano S."/>
            <person name="Sakaizumi M."/>
            <person name="Narita T."/>
            <person name="Ohishi K."/>
            <person name="Haga S."/>
            <person name="Ohta F."/>
            <person name="Nomoto H."/>
            <person name="Nogata K."/>
            <person name="Morishita T."/>
            <person name="Endo T."/>
            <person name="Shin-I T."/>
            <person name="Takeda H."/>
            <person name="Morishita S."/>
            <person name="Kohara Y."/>
        </authorList>
    </citation>
    <scope>NUCLEOTIDE SEQUENCE [LARGE SCALE GENOMIC DNA]</scope>
    <source>
        <strain evidence="2 3">Hd-rR</strain>
    </source>
</reference>
<reference evidence="2" key="2">
    <citation type="submission" date="2025-08" db="UniProtKB">
        <authorList>
            <consortium name="Ensembl"/>
        </authorList>
    </citation>
    <scope>IDENTIFICATION</scope>
    <source>
        <strain evidence="2">Hd-rR</strain>
    </source>
</reference>
<dbReference type="InParanoid" id="A0A3B3I941"/>
<evidence type="ECO:0000256" key="1">
    <source>
        <dbReference type="SAM" id="Phobius"/>
    </source>
</evidence>
<dbReference type="AlphaFoldDB" id="A0A3B3I941"/>
<organism evidence="2 3">
    <name type="scientific">Oryzias latipes</name>
    <name type="common">Japanese rice fish</name>
    <name type="synonym">Japanese killifish</name>
    <dbReference type="NCBI Taxonomy" id="8090"/>
    <lineage>
        <taxon>Eukaryota</taxon>
        <taxon>Metazoa</taxon>
        <taxon>Chordata</taxon>
        <taxon>Craniata</taxon>
        <taxon>Vertebrata</taxon>
        <taxon>Euteleostomi</taxon>
        <taxon>Actinopterygii</taxon>
        <taxon>Neopterygii</taxon>
        <taxon>Teleostei</taxon>
        <taxon>Neoteleostei</taxon>
        <taxon>Acanthomorphata</taxon>
        <taxon>Ovalentaria</taxon>
        <taxon>Atherinomorphae</taxon>
        <taxon>Beloniformes</taxon>
        <taxon>Adrianichthyidae</taxon>
        <taxon>Oryziinae</taxon>
        <taxon>Oryzias</taxon>
    </lineage>
</organism>
<evidence type="ECO:0000313" key="3">
    <source>
        <dbReference type="Proteomes" id="UP000001038"/>
    </source>
</evidence>
<reference evidence="2" key="3">
    <citation type="submission" date="2025-09" db="UniProtKB">
        <authorList>
            <consortium name="Ensembl"/>
        </authorList>
    </citation>
    <scope>IDENTIFICATION</scope>
    <source>
        <strain evidence="2">Hd-rR</strain>
    </source>
</reference>
<sequence>MSFGSSGSSCPMVLRSILVSFCCRSSVQMLLCFPGLKRHKFQHISHILLFLLQCGSITAAGWTLVHNRYLCSIREAFPLVRCKWNQTSNYTDCIYAGSRLNNMNVQVACENNKPKEMSFKCFRNLFLLFVHLCP</sequence>
<evidence type="ECO:0000313" key="2">
    <source>
        <dbReference type="Ensembl" id="ENSORLP00000040579.1"/>
    </source>
</evidence>
<keyword evidence="3" id="KW-1185">Reference proteome</keyword>
<dbReference type="SUPFAM" id="SSF54076">
    <property type="entry name" value="RNase A-like"/>
    <property type="match status" value="1"/>
</dbReference>
<dbReference type="Gene3D" id="3.10.130.10">
    <property type="entry name" value="Ribonuclease A-like domain"/>
    <property type="match status" value="1"/>
</dbReference>
<proteinExistence type="predicted"/>
<feature type="transmembrane region" description="Helical" evidence="1">
    <location>
        <begin position="45"/>
        <end position="65"/>
    </location>
</feature>
<accession>A0A3B3I941</accession>